<accession>A0A2T7CSL5</accession>
<evidence type="ECO:0000313" key="2">
    <source>
        <dbReference type="EMBL" id="PUZ46340.1"/>
    </source>
</evidence>
<sequence>MMTRTMLHMMTTLYAITTYLISWSSCQFKASGTGNVAVRHQSSAPPLLKVRILVNIWENSNNLLHMRVKSYIR</sequence>
<dbReference type="Gramene" id="PUZ46340">
    <property type="protein sequence ID" value="PUZ46340"/>
    <property type="gene ID" value="GQ55_7G064000"/>
</dbReference>
<reference evidence="2 3" key="1">
    <citation type="submission" date="2018-04" db="EMBL/GenBank/DDBJ databases">
        <title>WGS assembly of Panicum hallii var. hallii HAL2.</title>
        <authorList>
            <person name="Lovell J."/>
            <person name="Jenkins J."/>
            <person name="Lowry D."/>
            <person name="Mamidi S."/>
            <person name="Sreedasyam A."/>
            <person name="Weng X."/>
            <person name="Barry K."/>
            <person name="Bonette J."/>
            <person name="Campitelli B."/>
            <person name="Daum C."/>
            <person name="Gordon S."/>
            <person name="Gould B."/>
            <person name="Lipzen A."/>
            <person name="MacQueen A."/>
            <person name="Palacio-Mejia J."/>
            <person name="Plott C."/>
            <person name="Shakirov E."/>
            <person name="Shu S."/>
            <person name="Yoshinaga Y."/>
            <person name="Zane M."/>
            <person name="Rokhsar D."/>
            <person name="Grimwood J."/>
            <person name="Schmutz J."/>
            <person name="Juenger T."/>
        </authorList>
    </citation>
    <scope>NUCLEOTIDE SEQUENCE [LARGE SCALE GENOMIC DNA]</scope>
    <source>
        <strain evidence="3">cv. HAL2</strain>
    </source>
</reference>
<dbReference type="Proteomes" id="UP000244336">
    <property type="component" value="Chromosome 7"/>
</dbReference>
<gene>
    <name evidence="2" type="ORF">GQ55_7G064000</name>
</gene>
<keyword evidence="3" id="KW-1185">Reference proteome</keyword>
<dbReference type="EMBL" id="CM009755">
    <property type="protein sequence ID" value="PUZ46340.1"/>
    <property type="molecule type" value="Genomic_DNA"/>
</dbReference>
<dbReference type="PROSITE" id="PS51257">
    <property type="entry name" value="PROKAR_LIPOPROTEIN"/>
    <property type="match status" value="1"/>
</dbReference>
<evidence type="ECO:0008006" key="4">
    <source>
        <dbReference type="Google" id="ProtNLM"/>
    </source>
</evidence>
<feature type="chain" id="PRO_5015756447" description="Secreted protein" evidence="1">
    <location>
        <begin position="27"/>
        <end position="73"/>
    </location>
</feature>
<protein>
    <recommendedName>
        <fullName evidence="4">Secreted protein</fullName>
    </recommendedName>
</protein>
<evidence type="ECO:0000313" key="3">
    <source>
        <dbReference type="Proteomes" id="UP000244336"/>
    </source>
</evidence>
<name>A0A2T7CSL5_9POAL</name>
<proteinExistence type="predicted"/>
<keyword evidence="1" id="KW-0732">Signal</keyword>
<feature type="signal peptide" evidence="1">
    <location>
        <begin position="1"/>
        <end position="26"/>
    </location>
</feature>
<evidence type="ECO:0000256" key="1">
    <source>
        <dbReference type="SAM" id="SignalP"/>
    </source>
</evidence>
<organism evidence="2 3">
    <name type="scientific">Panicum hallii var. hallii</name>
    <dbReference type="NCBI Taxonomy" id="1504633"/>
    <lineage>
        <taxon>Eukaryota</taxon>
        <taxon>Viridiplantae</taxon>
        <taxon>Streptophyta</taxon>
        <taxon>Embryophyta</taxon>
        <taxon>Tracheophyta</taxon>
        <taxon>Spermatophyta</taxon>
        <taxon>Magnoliopsida</taxon>
        <taxon>Liliopsida</taxon>
        <taxon>Poales</taxon>
        <taxon>Poaceae</taxon>
        <taxon>PACMAD clade</taxon>
        <taxon>Panicoideae</taxon>
        <taxon>Panicodae</taxon>
        <taxon>Paniceae</taxon>
        <taxon>Panicinae</taxon>
        <taxon>Panicum</taxon>
        <taxon>Panicum sect. Panicum</taxon>
    </lineage>
</organism>
<dbReference type="AlphaFoldDB" id="A0A2T7CSL5"/>